<dbReference type="InterPro" id="IPR050627">
    <property type="entry name" value="Nitroreductase/BluB"/>
</dbReference>
<organism evidence="9 10">
    <name type="scientific">Neobacillus niacini</name>
    <dbReference type="NCBI Taxonomy" id="86668"/>
    <lineage>
        <taxon>Bacteria</taxon>
        <taxon>Bacillati</taxon>
        <taxon>Bacillota</taxon>
        <taxon>Bacilli</taxon>
        <taxon>Bacillales</taxon>
        <taxon>Bacillaceae</taxon>
        <taxon>Neobacillus</taxon>
    </lineage>
</organism>
<reference evidence="10" key="2">
    <citation type="submission" date="2020-08" db="EMBL/GenBank/DDBJ databases">
        <title>The Agave Microbiome: Exploring the role of microbial communities in plant adaptations to desert environments.</title>
        <authorList>
            <person name="Partida-Martinez L.P."/>
        </authorList>
    </citation>
    <scope>NUCLEOTIDE SEQUENCE [LARGE SCALE GENOMIC DNA]</scope>
    <source>
        <strain evidence="10">AT2.8</strain>
    </source>
</reference>
<keyword evidence="7" id="KW-0520">NAD</keyword>
<dbReference type="EMBL" id="JACCBX010000024">
    <property type="protein sequence ID" value="NYE09580.1"/>
    <property type="molecule type" value="Genomic_DNA"/>
</dbReference>
<proteinExistence type="inferred from homology"/>
<keyword evidence="5" id="KW-0521">NADP</keyword>
<evidence type="ECO:0000256" key="7">
    <source>
        <dbReference type="ARBA" id="ARBA00023027"/>
    </source>
</evidence>
<dbReference type="InterPro" id="IPR033878">
    <property type="entry name" value="NfsB-like"/>
</dbReference>
<dbReference type="CDD" id="cd02149">
    <property type="entry name" value="NfsB-like"/>
    <property type="match status" value="1"/>
</dbReference>
<evidence type="ECO:0000259" key="8">
    <source>
        <dbReference type="Pfam" id="PF00881"/>
    </source>
</evidence>
<dbReference type="GO" id="GO:0046857">
    <property type="term" value="F:oxidoreductase activity, acting on other nitrogenous compounds as donors, with NAD or NADP as acceptor"/>
    <property type="evidence" value="ECO:0007669"/>
    <property type="project" value="TreeGrafter"/>
</dbReference>
<comment type="similarity">
    <text evidence="2">Belongs to the nitroreductase family.</text>
</comment>
<dbReference type="InterPro" id="IPR029479">
    <property type="entry name" value="Nitroreductase"/>
</dbReference>
<keyword evidence="4" id="KW-0288">FMN</keyword>
<accession>A0A852TKN0</accession>
<keyword evidence="3" id="KW-0285">Flavoprotein</keyword>
<dbReference type="PANTHER" id="PTHR23026">
    <property type="entry name" value="NADPH NITROREDUCTASE"/>
    <property type="match status" value="1"/>
</dbReference>
<evidence type="ECO:0000256" key="4">
    <source>
        <dbReference type="ARBA" id="ARBA00022643"/>
    </source>
</evidence>
<evidence type="ECO:0000256" key="6">
    <source>
        <dbReference type="ARBA" id="ARBA00023002"/>
    </source>
</evidence>
<sequence length="253" mass="29170">MENLVLSIPGLMIKLKENLMENNRIEGIPMLDTKTRKQEILDAFHFRHATKRFNDEKKIKDEDFHLILEAGRLSPSSIGFEPWKFLIIQNETLREKIRKVSWGAQGQLLTASHFVVILARTDVRYDSGYVIEHLKKVKQFPEEILSGLLERTKSFQEFDLPMLDSERALLDWSCRQTYIALGNMMTAAALIGIDSCPIEGFDYRAVNEILQNEGLLENGNLSASVMAAFGYREEDPHRPKTRKTMDQVVQWVK</sequence>
<reference evidence="10" key="1">
    <citation type="submission" date="2020-07" db="EMBL/GenBank/DDBJ databases">
        <authorList>
            <person name="Partida-Martinez L."/>
            <person name="Huntemann M."/>
            <person name="Clum A."/>
            <person name="Wang J."/>
            <person name="Palaniappan K."/>
            <person name="Ritter S."/>
            <person name="Chen I.-M."/>
            <person name="Stamatis D."/>
            <person name="Reddy T."/>
            <person name="O'Malley R."/>
            <person name="Daum C."/>
            <person name="Shapiro N."/>
            <person name="Ivanova N."/>
            <person name="Kyrpides N."/>
            <person name="Woyke T."/>
        </authorList>
    </citation>
    <scope>NUCLEOTIDE SEQUENCE [LARGE SCALE GENOMIC DNA]</scope>
    <source>
        <strain evidence="10">AT2.8</strain>
    </source>
</reference>
<dbReference type="AlphaFoldDB" id="A0A852TKN0"/>
<evidence type="ECO:0000313" key="9">
    <source>
        <dbReference type="EMBL" id="NYE09580.1"/>
    </source>
</evidence>
<dbReference type="GO" id="GO:0005829">
    <property type="term" value="C:cytosol"/>
    <property type="evidence" value="ECO:0007669"/>
    <property type="project" value="TreeGrafter"/>
</dbReference>
<evidence type="ECO:0000256" key="1">
    <source>
        <dbReference type="ARBA" id="ARBA00001917"/>
    </source>
</evidence>
<dbReference type="GO" id="GO:0046256">
    <property type="term" value="P:2,4,6-trinitrotoluene catabolic process"/>
    <property type="evidence" value="ECO:0007669"/>
    <property type="project" value="TreeGrafter"/>
</dbReference>
<evidence type="ECO:0000256" key="5">
    <source>
        <dbReference type="ARBA" id="ARBA00022857"/>
    </source>
</evidence>
<name>A0A852TKN0_9BACI</name>
<comment type="caution">
    <text evidence="9">The sequence shown here is derived from an EMBL/GenBank/DDBJ whole genome shotgun (WGS) entry which is preliminary data.</text>
</comment>
<feature type="domain" description="Nitroreductase" evidence="8">
    <location>
        <begin position="47"/>
        <end position="213"/>
    </location>
</feature>
<dbReference type="Pfam" id="PF00881">
    <property type="entry name" value="Nitroreductase"/>
    <property type="match status" value="1"/>
</dbReference>
<evidence type="ECO:0000256" key="3">
    <source>
        <dbReference type="ARBA" id="ARBA00022630"/>
    </source>
</evidence>
<protein>
    <submittedName>
        <fullName evidence="9">Nitroreductase</fullName>
    </submittedName>
</protein>
<comment type="cofactor">
    <cofactor evidence="1">
        <name>FMN</name>
        <dbReference type="ChEBI" id="CHEBI:58210"/>
    </cofactor>
</comment>
<evidence type="ECO:0000256" key="2">
    <source>
        <dbReference type="ARBA" id="ARBA00007118"/>
    </source>
</evidence>
<evidence type="ECO:0000313" key="10">
    <source>
        <dbReference type="Proteomes" id="UP000548423"/>
    </source>
</evidence>
<dbReference type="InterPro" id="IPR000415">
    <property type="entry name" value="Nitroreductase-like"/>
</dbReference>
<dbReference type="Gene3D" id="3.40.109.10">
    <property type="entry name" value="NADH Oxidase"/>
    <property type="match status" value="1"/>
</dbReference>
<dbReference type="PANTHER" id="PTHR23026:SF125">
    <property type="entry name" value="OXYGEN-INSENSITIVE NAD(P)H NITROREDUCTASE"/>
    <property type="match status" value="1"/>
</dbReference>
<keyword evidence="6" id="KW-0560">Oxidoreductase</keyword>
<dbReference type="SUPFAM" id="SSF55469">
    <property type="entry name" value="FMN-dependent nitroreductase-like"/>
    <property type="match status" value="1"/>
</dbReference>
<gene>
    <name evidence="9" type="ORF">F4694_006482</name>
</gene>
<dbReference type="Proteomes" id="UP000548423">
    <property type="component" value="Unassembled WGS sequence"/>
</dbReference>